<sequence length="1082" mass="123027">MAFECLASPFAVTEAPPPPVVLLLLQTDLNAPTSPGLLIHEDLDNFVPRAKKKVAFAMTTKHTYPPLFIIPNSVAVPKHLSTKILEKHREWDRDETETALIKTEVRNLVEELLDTTKSYLEQANGPLEEVFERAAQLHPILCQYKEKWATRSIIMLYLKNTAAAQKLTQQAAAIANVAQTARRTRAKGGSLTVLWRVFTSGDVTVIHWLNTINNAALSSQRVPVYNNHPSALDTEWLKYQPILQILRRPLAACASQRCTCGVNKLSYLETIAMEDHGDDNGGRRRPESNPAKVRLLAGPQHEVLENAHDNKAYHRDQALLARQKSRALNLENQQISAQLQDAQKLQAEQTARMNALHEELASKSQTLMEMQQHKMQLEAQFVMDQAKFQQYEALTEQYQTMVPQMLEAQKLLMQRNEDVEHLNRLVMQKQDEAIQLRALNHLQGGKAQNKPAPHRGTRTSLDPVCNSSTRTSQIPLDPIAIPEAPSRKPNPKPKAKLAATPALAELLGTDIPTLGNFIGQLEQLFISGSVMVNIEETTPKKGSGKNKSKKKFDKKPPNELKNYINAILCKTTYIKFGVKQVADFSLYNPADESKVAACEDDFNHKMIEKIVDAVLEDKGEDGDIPRGEVEHDYLEGVMEEKLARYRGAWKGFQPRFDEDLGRMETNREANARGARAFKQHQLATRSNSSKHRKYADRVQTIIAAIEIKRDEGVAADIATWERLLQMIELLGEQGMSSEEEDEIEVDEAKILVFKVKLCIWHEPHVVEYLRFVDAQMALFKKHRQGILREAKLKKIPSVSRLSEVCGRTTRHSATSNNSTTSADLTISADGAEHFHSHIKNYLGMFGVHYGDPQFLLHIPRPEDAVSPEGYKFRKGDFSRPLWINPHHPYLLLLPRFNPFYRPLFSCLNVTKHNVPIEELEILNSLIDQWLHLEGLLRLTLGHMLKLHNGRAAERVRGFLGPINFRYTERNATSYSKAVDIALYSRDAFLPFMAQITLMFLLLDAHHPDDWRVILRKRTQLHPQWMVDLELSVVGDFTIERVGGIFDLTLAKSHNDHYIPRHARWLLPHLFGKQNVPLYFFYG</sequence>
<feature type="region of interest" description="Disordered" evidence="2">
    <location>
        <begin position="443"/>
        <end position="472"/>
    </location>
</feature>
<name>A0AAD7D9E6_MYCRO</name>
<accession>A0AAD7D9E6</accession>
<evidence type="ECO:0000313" key="3">
    <source>
        <dbReference type="EMBL" id="KAJ7680159.1"/>
    </source>
</evidence>
<evidence type="ECO:0000256" key="1">
    <source>
        <dbReference type="SAM" id="Coils"/>
    </source>
</evidence>
<dbReference type="AlphaFoldDB" id="A0AAD7D9E6"/>
<evidence type="ECO:0000256" key="2">
    <source>
        <dbReference type="SAM" id="MobiDB-lite"/>
    </source>
</evidence>
<reference evidence="3" key="1">
    <citation type="submission" date="2023-03" db="EMBL/GenBank/DDBJ databases">
        <title>Massive genome expansion in bonnet fungi (Mycena s.s.) driven by repeated elements and novel gene families across ecological guilds.</title>
        <authorList>
            <consortium name="Lawrence Berkeley National Laboratory"/>
            <person name="Harder C.B."/>
            <person name="Miyauchi S."/>
            <person name="Viragh M."/>
            <person name="Kuo A."/>
            <person name="Thoen E."/>
            <person name="Andreopoulos B."/>
            <person name="Lu D."/>
            <person name="Skrede I."/>
            <person name="Drula E."/>
            <person name="Henrissat B."/>
            <person name="Morin E."/>
            <person name="Kohler A."/>
            <person name="Barry K."/>
            <person name="LaButti K."/>
            <person name="Morin E."/>
            <person name="Salamov A."/>
            <person name="Lipzen A."/>
            <person name="Mereny Z."/>
            <person name="Hegedus B."/>
            <person name="Baldrian P."/>
            <person name="Stursova M."/>
            <person name="Weitz H."/>
            <person name="Taylor A."/>
            <person name="Grigoriev I.V."/>
            <person name="Nagy L.G."/>
            <person name="Martin F."/>
            <person name="Kauserud H."/>
        </authorList>
    </citation>
    <scope>NUCLEOTIDE SEQUENCE</scope>
    <source>
        <strain evidence="3">CBHHK067</strain>
    </source>
</reference>
<proteinExistence type="predicted"/>
<dbReference type="Proteomes" id="UP001221757">
    <property type="component" value="Unassembled WGS sequence"/>
</dbReference>
<protein>
    <submittedName>
        <fullName evidence="3">Uncharacterized protein</fullName>
    </submittedName>
</protein>
<organism evidence="3 4">
    <name type="scientific">Mycena rosella</name>
    <name type="common">Pink bonnet</name>
    <name type="synonym">Agaricus rosellus</name>
    <dbReference type="NCBI Taxonomy" id="1033263"/>
    <lineage>
        <taxon>Eukaryota</taxon>
        <taxon>Fungi</taxon>
        <taxon>Dikarya</taxon>
        <taxon>Basidiomycota</taxon>
        <taxon>Agaricomycotina</taxon>
        <taxon>Agaricomycetes</taxon>
        <taxon>Agaricomycetidae</taxon>
        <taxon>Agaricales</taxon>
        <taxon>Marasmiineae</taxon>
        <taxon>Mycenaceae</taxon>
        <taxon>Mycena</taxon>
    </lineage>
</organism>
<keyword evidence="1" id="KW-0175">Coiled coil</keyword>
<dbReference type="EMBL" id="JARKIE010000123">
    <property type="protein sequence ID" value="KAJ7680159.1"/>
    <property type="molecule type" value="Genomic_DNA"/>
</dbReference>
<evidence type="ECO:0000313" key="4">
    <source>
        <dbReference type="Proteomes" id="UP001221757"/>
    </source>
</evidence>
<feature type="coiled-coil region" evidence="1">
    <location>
        <begin position="325"/>
        <end position="380"/>
    </location>
</feature>
<comment type="caution">
    <text evidence="3">The sequence shown here is derived from an EMBL/GenBank/DDBJ whole genome shotgun (WGS) entry which is preliminary data.</text>
</comment>
<keyword evidence="4" id="KW-1185">Reference proteome</keyword>
<gene>
    <name evidence="3" type="ORF">B0H17DRAFT_1206147</name>
</gene>